<dbReference type="AlphaFoldDB" id="D8QDN4"/>
<organism evidence="2">
    <name type="scientific">Schizophyllum commune (strain H4-8 / FGSC 9210)</name>
    <name type="common">Split gill fungus</name>
    <dbReference type="NCBI Taxonomy" id="578458"/>
    <lineage>
        <taxon>Eukaryota</taxon>
        <taxon>Fungi</taxon>
        <taxon>Dikarya</taxon>
        <taxon>Basidiomycota</taxon>
        <taxon>Agaricomycotina</taxon>
        <taxon>Agaricomycetes</taxon>
        <taxon>Agaricomycetidae</taxon>
        <taxon>Agaricales</taxon>
        <taxon>Schizophyllaceae</taxon>
        <taxon>Schizophyllum</taxon>
    </lineage>
</organism>
<dbReference type="KEGG" id="scm:SCHCO_02691957"/>
<proteinExistence type="predicted"/>
<dbReference type="InParanoid" id="D8QDN4"/>
<dbReference type="OMA" id="FNIRSEV"/>
<dbReference type="Proteomes" id="UP000007431">
    <property type="component" value="Unassembled WGS sequence"/>
</dbReference>
<dbReference type="HOGENOM" id="CLU_708148_0_0_1"/>
<protein>
    <recommendedName>
        <fullName evidence="3">F-box domain-containing protein</fullName>
    </recommendedName>
</protein>
<dbReference type="EMBL" id="GL377310">
    <property type="protein sequence ID" value="EFI94015.1"/>
    <property type="molecule type" value="Genomic_DNA"/>
</dbReference>
<evidence type="ECO:0000313" key="2">
    <source>
        <dbReference type="Proteomes" id="UP000007431"/>
    </source>
</evidence>
<accession>D8QDN4</accession>
<reference evidence="1 2" key="1">
    <citation type="journal article" date="2010" name="Nat. Biotechnol.">
        <title>Genome sequence of the model mushroom Schizophyllum commune.</title>
        <authorList>
            <person name="Ohm R.A."/>
            <person name="de Jong J.F."/>
            <person name="Lugones L.G."/>
            <person name="Aerts A."/>
            <person name="Kothe E."/>
            <person name="Stajich J.E."/>
            <person name="de Vries R.P."/>
            <person name="Record E."/>
            <person name="Levasseur A."/>
            <person name="Baker S.E."/>
            <person name="Bartholomew K.A."/>
            <person name="Coutinho P.M."/>
            <person name="Erdmann S."/>
            <person name="Fowler T.J."/>
            <person name="Gathman A.C."/>
            <person name="Lombard V."/>
            <person name="Henrissat B."/>
            <person name="Knabe N."/>
            <person name="Kuees U."/>
            <person name="Lilly W.W."/>
            <person name="Lindquist E."/>
            <person name="Lucas S."/>
            <person name="Magnuson J.K."/>
            <person name="Piumi F."/>
            <person name="Raudaskoski M."/>
            <person name="Salamov A."/>
            <person name="Schmutz J."/>
            <person name="Schwarze F.W.M.R."/>
            <person name="vanKuyk P.A."/>
            <person name="Horton J.S."/>
            <person name="Grigoriev I.V."/>
            <person name="Woesten H.A.B."/>
        </authorList>
    </citation>
    <scope>NUCLEOTIDE SEQUENCE [LARGE SCALE GENOMIC DNA]</scope>
    <source>
        <strain evidence="2">H4-8 / FGSC 9210</strain>
    </source>
</reference>
<dbReference type="VEuPathDB" id="FungiDB:SCHCODRAFT_02691957"/>
<dbReference type="RefSeq" id="XP_003028918.1">
    <property type="nucleotide sequence ID" value="XM_003028872.1"/>
</dbReference>
<feature type="non-terminal residue" evidence="1">
    <location>
        <position position="390"/>
    </location>
</feature>
<keyword evidence="2" id="KW-1185">Reference proteome</keyword>
<evidence type="ECO:0008006" key="3">
    <source>
        <dbReference type="Google" id="ProtNLM"/>
    </source>
</evidence>
<gene>
    <name evidence="1" type="ORF">SCHCODRAFT_111970</name>
</gene>
<name>D8QDN4_SCHCM</name>
<dbReference type="OrthoDB" id="2835132at2759"/>
<sequence length="390" mass="43721">MFPAELYEAFIDQLDGEKHALAMCALTHRSLLDVSQQRLFADIRLNFDSHATETGSRITQLLAALDTSPRLGSYVRRFTISCEADGEAHLHCASLLPPLLDHLSALRCYSSRRVFNSAGDPVERAVERVLQLPTLEEVCLRLTFDFPFHLIRSPSVRHLALTDAGETGITALRETEQPPLKLLTLKLCASTEIAQARAAEWLNSAQVDLSDLRAFMLDPGWLSPSSARRFLSTFAGTLQLLALIPHNTNSEVTHDFLRIMAQPSLCWPSLRTLVLYATKGSDFGLRIHPLDKELMRSLDAALAERKDMYPALQDVIIRSHADLVETPLYTLKSKTTDGEEWWRLRDPVNLWMAHSVVERILNAHREFVACFPKCAEAGLLRDTPSTNVVA</sequence>
<dbReference type="GeneID" id="9590417"/>
<evidence type="ECO:0000313" key="1">
    <source>
        <dbReference type="EMBL" id="EFI94015.1"/>
    </source>
</evidence>